<comment type="cofactor">
    <cofactor evidence="1">
        <name>FMN</name>
        <dbReference type="ChEBI" id="CHEBI:58210"/>
    </cofactor>
</comment>
<evidence type="ECO:0000256" key="1">
    <source>
        <dbReference type="ARBA" id="ARBA00001917"/>
    </source>
</evidence>
<dbReference type="SMART" id="SM00903">
    <property type="entry name" value="Flavin_Reduct"/>
    <property type="match status" value="1"/>
</dbReference>
<dbReference type="InterPro" id="IPR002563">
    <property type="entry name" value="Flavin_Rdtase-like_dom"/>
</dbReference>
<dbReference type="Proteomes" id="UP001634747">
    <property type="component" value="Unassembled WGS sequence"/>
</dbReference>
<evidence type="ECO:0000256" key="3">
    <source>
        <dbReference type="ARBA" id="ARBA00038054"/>
    </source>
</evidence>
<comment type="similarity">
    <text evidence="3">Belongs to the flavoredoxin family.</text>
</comment>
<dbReference type="RefSeq" id="WP_263413950.1">
    <property type="nucleotide sequence ID" value="NZ_BAABBH010000001.1"/>
</dbReference>
<dbReference type="InterPro" id="IPR012349">
    <property type="entry name" value="Split_barrel_FMN-bd"/>
</dbReference>
<evidence type="ECO:0000313" key="5">
    <source>
        <dbReference type="EMBL" id="MFN2974486.1"/>
    </source>
</evidence>
<sequence length="228" mass="24610">MHKTIDPTILYFGTPVALISTVNEDGSANLAPMSSVWWLGWSCMLGLGQMSQTAQNLMRTRECVVNLPSSTMAGAVDRLAMTTGKNPVPDKKLAWGYRYEADKFARAGLTAVPSVTVASPRVVECPVQMEGVIHERHAFGKNVSACAFEVHIQKLHVDESLLEAGSDRHIDPVRWRPLLMSFCRFFEVGAEVQPSTLAESGFMQSARSLVAATAKTSAAPLGTEGASA</sequence>
<keyword evidence="2" id="KW-0285">Flavoprotein</keyword>
<dbReference type="EC" id="1.5.1.-" evidence="5"/>
<keyword evidence="5" id="KW-0560">Oxidoreductase</keyword>
<proteinExistence type="inferred from homology"/>
<feature type="domain" description="Flavin reductase like" evidence="4">
    <location>
        <begin position="9"/>
        <end position="169"/>
    </location>
</feature>
<dbReference type="Pfam" id="PF01613">
    <property type="entry name" value="Flavin_Reduct"/>
    <property type="match status" value="1"/>
</dbReference>
<reference evidence="5 6" key="1">
    <citation type="submission" date="2024-12" db="EMBL/GenBank/DDBJ databases">
        <authorList>
            <person name="Lee Y."/>
        </authorList>
    </citation>
    <scope>NUCLEOTIDE SEQUENCE [LARGE SCALE GENOMIC DNA]</scope>
    <source>
        <strain evidence="5 6">03SUJ4</strain>
    </source>
</reference>
<dbReference type="SUPFAM" id="SSF50475">
    <property type="entry name" value="FMN-binding split barrel"/>
    <property type="match status" value="1"/>
</dbReference>
<evidence type="ECO:0000313" key="6">
    <source>
        <dbReference type="Proteomes" id="UP001634747"/>
    </source>
</evidence>
<organism evidence="5 6">
    <name type="scientific">Terriglobus aquaticus</name>
    <dbReference type="NCBI Taxonomy" id="940139"/>
    <lineage>
        <taxon>Bacteria</taxon>
        <taxon>Pseudomonadati</taxon>
        <taxon>Acidobacteriota</taxon>
        <taxon>Terriglobia</taxon>
        <taxon>Terriglobales</taxon>
        <taxon>Acidobacteriaceae</taxon>
        <taxon>Terriglobus</taxon>
    </lineage>
</organism>
<comment type="caution">
    <text evidence="5">The sequence shown here is derived from an EMBL/GenBank/DDBJ whole genome shotgun (WGS) entry which is preliminary data.</text>
</comment>
<name>A0ABW9KHR2_9BACT</name>
<dbReference type="EMBL" id="JBJYXY010000001">
    <property type="protein sequence ID" value="MFN2974486.1"/>
    <property type="molecule type" value="Genomic_DNA"/>
</dbReference>
<evidence type="ECO:0000256" key="2">
    <source>
        <dbReference type="ARBA" id="ARBA00022630"/>
    </source>
</evidence>
<dbReference type="Gene3D" id="2.30.110.10">
    <property type="entry name" value="Electron Transport, Fmn-binding Protein, Chain A"/>
    <property type="match status" value="1"/>
</dbReference>
<gene>
    <name evidence="5" type="ORF">ACK2TP_01790</name>
</gene>
<evidence type="ECO:0000259" key="4">
    <source>
        <dbReference type="SMART" id="SM00903"/>
    </source>
</evidence>
<accession>A0ABW9KHR2</accession>
<dbReference type="PANTHER" id="PTHR43567">
    <property type="entry name" value="FLAVOREDOXIN-RELATED-RELATED"/>
    <property type="match status" value="1"/>
</dbReference>
<dbReference type="GO" id="GO:0016491">
    <property type="term" value="F:oxidoreductase activity"/>
    <property type="evidence" value="ECO:0007669"/>
    <property type="project" value="UniProtKB-KW"/>
</dbReference>
<protein>
    <submittedName>
        <fullName evidence="5">Flavin reductase family protein</fullName>
        <ecNumber evidence="5">1.5.1.-</ecNumber>
    </submittedName>
</protein>
<dbReference type="InterPro" id="IPR052174">
    <property type="entry name" value="Flavoredoxin"/>
</dbReference>
<dbReference type="PANTHER" id="PTHR43567:SF1">
    <property type="entry name" value="FLAVOREDOXIN"/>
    <property type="match status" value="1"/>
</dbReference>
<keyword evidence="6" id="KW-1185">Reference proteome</keyword>